<dbReference type="GO" id="GO:0006338">
    <property type="term" value="P:chromatin remodeling"/>
    <property type="evidence" value="ECO:0007669"/>
    <property type="project" value="InterPro"/>
</dbReference>
<dbReference type="AlphaFoldDB" id="A0A0W4ZT89"/>
<dbReference type="RefSeq" id="XP_018227688.1">
    <property type="nucleotide sequence ID" value="XM_018368828.1"/>
</dbReference>
<feature type="compositionally biased region" description="Basic and acidic residues" evidence="1">
    <location>
        <begin position="18"/>
        <end position="39"/>
    </location>
</feature>
<feature type="region of interest" description="Disordered" evidence="1">
    <location>
        <begin position="86"/>
        <end position="114"/>
    </location>
</feature>
<dbReference type="PANTHER" id="PTHR21561">
    <property type="entry name" value="INO80 COMPLEX SUBUNIT B"/>
    <property type="match status" value="1"/>
</dbReference>
<evidence type="ECO:0000313" key="4">
    <source>
        <dbReference type="Proteomes" id="UP000054454"/>
    </source>
</evidence>
<dbReference type="Pfam" id="PF04795">
    <property type="entry name" value="PAPA-1"/>
    <property type="match status" value="1"/>
</dbReference>
<dbReference type="GeneID" id="28935030"/>
<feature type="region of interest" description="Disordered" evidence="1">
    <location>
        <begin position="1"/>
        <end position="39"/>
    </location>
</feature>
<dbReference type="InterPro" id="IPR029523">
    <property type="entry name" value="INO80B/Ies2"/>
</dbReference>
<comment type="caution">
    <text evidence="3">The sequence shown here is derived from an EMBL/GenBank/DDBJ whole genome shotgun (WGS) entry which is preliminary data.</text>
</comment>
<name>A0A0W4ZT89_PNEC8</name>
<reference evidence="4" key="1">
    <citation type="journal article" date="2016" name="Nat. Commun.">
        <title>Genome analysis of three Pneumocystis species reveals adaptation mechanisms to life exclusively in mammalian hosts.</title>
        <authorList>
            <person name="Ma L."/>
            <person name="Chen Z."/>
            <person name="Huang D.W."/>
            <person name="Kutty G."/>
            <person name="Ishihara M."/>
            <person name="Wang H."/>
            <person name="Abouelleil A."/>
            <person name="Bishop L."/>
            <person name="Davey E."/>
            <person name="Deng R."/>
            <person name="Deng X."/>
            <person name="Fan L."/>
            <person name="Fantoni G."/>
            <person name="Fitzgerald M."/>
            <person name="Gogineni E."/>
            <person name="Goldberg J.M."/>
            <person name="Handley G."/>
            <person name="Hu X."/>
            <person name="Huber C."/>
            <person name="Jiao X."/>
            <person name="Jones K."/>
            <person name="Levin J.Z."/>
            <person name="Liu Y."/>
            <person name="Macdonald P."/>
            <person name="Melnikov A."/>
            <person name="Raley C."/>
            <person name="Sassi M."/>
            <person name="Sherman B.T."/>
            <person name="Song X."/>
            <person name="Sykes S."/>
            <person name="Tran B."/>
            <person name="Walsh L."/>
            <person name="Xia Y."/>
            <person name="Yang J."/>
            <person name="Young S."/>
            <person name="Zeng Q."/>
            <person name="Zheng X."/>
            <person name="Stephens R."/>
            <person name="Nusbaum C."/>
            <person name="Birren B.W."/>
            <person name="Azadi P."/>
            <person name="Lempicki R.A."/>
            <person name="Cuomo C.A."/>
            <person name="Kovacs J.A."/>
        </authorList>
    </citation>
    <scope>NUCLEOTIDE SEQUENCE [LARGE SCALE GENOMIC DNA]</scope>
    <source>
        <strain evidence="4">B80</strain>
    </source>
</reference>
<feature type="domain" description="INO80 complex subunit B-like conserved region" evidence="2">
    <location>
        <begin position="155"/>
        <end position="238"/>
    </location>
</feature>
<evidence type="ECO:0000256" key="1">
    <source>
        <dbReference type="SAM" id="MobiDB-lite"/>
    </source>
</evidence>
<gene>
    <name evidence="3" type="ORF">T552_00210</name>
</gene>
<organism evidence="3 4">
    <name type="scientific">Pneumocystis carinii (strain B80)</name>
    <name type="common">Rat pneumocystis pneumonia agent</name>
    <name type="synonym">Pneumocystis carinii f. sp. carinii</name>
    <dbReference type="NCBI Taxonomy" id="1408658"/>
    <lineage>
        <taxon>Eukaryota</taxon>
        <taxon>Fungi</taxon>
        <taxon>Dikarya</taxon>
        <taxon>Ascomycota</taxon>
        <taxon>Taphrinomycotina</taxon>
        <taxon>Pneumocystomycetes</taxon>
        <taxon>Pneumocystaceae</taxon>
        <taxon>Pneumocystis</taxon>
    </lineage>
</organism>
<feature type="compositionally biased region" description="Acidic residues" evidence="1">
    <location>
        <begin position="86"/>
        <end position="97"/>
    </location>
</feature>
<dbReference type="EMBL" id="LFVZ01000001">
    <property type="protein sequence ID" value="KTW31572.1"/>
    <property type="molecule type" value="Genomic_DNA"/>
</dbReference>
<dbReference type="SMART" id="SM01406">
    <property type="entry name" value="PAPA-1"/>
    <property type="match status" value="1"/>
</dbReference>
<evidence type="ECO:0000259" key="2">
    <source>
        <dbReference type="SMART" id="SM01406"/>
    </source>
</evidence>
<sequence>MKSTSSDDISASEELLDDSSKKVSDKTQSRTRDIEQERSLRITIRVPNRSMAGKRSRRRRIEAIESISGSELDELGSSNEIDETIMEESVDTEESEGFTEGLGGRSGGMKEKAGEQIRLTKRQRARMDEEVGETNDLVQLPETIKRRHQNLTEEELALKRNELARRRKNLSEQKLEEEKMGTIHKLLSKQVMHKYKKGRMEEEGGSDEEKNVPKALSPVMSRWVDRKEGTVFGIPKKWLEMNVSTYFEAQKEVKPKTTKKVCSMCGGAGIYNVIGSKVPMRACSIPCLRLIQSKT</sequence>
<dbReference type="GO" id="GO:0031011">
    <property type="term" value="C:Ino80 complex"/>
    <property type="evidence" value="ECO:0007669"/>
    <property type="project" value="InterPro"/>
</dbReference>
<keyword evidence="4" id="KW-1185">Reference proteome</keyword>
<accession>A0A0W4ZT89</accession>
<dbReference type="PANTHER" id="PTHR21561:SF12">
    <property type="entry name" value="INO80 COMPLEX SUBUNIT B"/>
    <property type="match status" value="1"/>
</dbReference>
<dbReference type="VEuPathDB" id="FungiDB:T552_00210"/>
<dbReference type="Proteomes" id="UP000054454">
    <property type="component" value="Unassembled WGS sequence"/>
</dbReference>
<evidence type="ECO:0000313" key="3">
    <source>
        <dbReference type="EMBL" id="KTW31572.1"/>
    </source>
</evidence>
<protein>
    <recommendedName>
        <fullName evidence="2">INO80 complex subunit B-like conserved region domain-containing protein</fullName>
    </recommendedName>
</protein>
<dbReference type="OrthoDB" id="2021186at2759"/>
<proteinExistence type="predicted"/>
<dbReference type="InterPro" id="IPR006880">
    <property type="entry name" value="INO80B_C"/>
</dbReference>